<proteinExistence type="inferred from homology"/>
<dbReference type="AlphaFoldDB" id="A0A8J6JG55"/>
<comment type="subunit">
    <text evidence="7">Part of the 30S ribosomal subunit. Contacts protein S5. The interaction surface between S4 and S5 is involved in control of translational fidelity.</text>
</comment>
<dbReference type="Gene3D" id="1.10.1050.10">
    <property type="entry name" value="Ribosomal Protein S4 Delta 41, Chain A, domain 1"/>
    <property type="match status" value="1"/>
</dbReference>
<dbReference type="SMART" id="SM01390">
    <property type="entry name" value="Ribosomal_S4"/>
    <property type="match status" value="1"/>
</dbReference>
<dbReference type="InterPro" id="IPR001912">
    <property type="entry name" value="Ribosomal_uS4_N"/>
</dbReference>
<comment type="similarity">
    <text evidence="1 7 8">Belongs to the universal ribosomal protein uS4 family.</text>
</comment>
<dbReference type="GO" id="GO:0006412">
    <property type="term" value="P:translation"/>
    <property type="evidence" value="ECO:0007669"/>
    <property type="project" value="UniProtKB-UniRule"/>
</dbReference>
<comment type="function">
    <text evidence="7">With S5 and S12 plays an important role in translational accuracy.</text>
</comment>
<dbReference type="NCBIfam" id="TIGR01017">
    <property type="entry name" value="rpsD_bact"/>
    <property type="match status" value="1"/>
</dbReference>
<dbReference type="Pfam" id="PF01479">
    <property type="entry name" value="S4"/>
    <property type="match status" value="1"/>
</dbReference>
<comment type="function">
    <text evidence="7">One of the primary rRNA binding proteins, it binds directly to 16S rRNA where it nucleates assembly of the body of the 30S subunit.</text>
</comment>
<dbReference type="InterPro" id="IPR018079">
    <property type="entry name" value="Ribosomal_uS4_CS"/>
</dbReference>
<dbReference type="Pfam" id="PF00163">
    <property type="entry name" value="Ribosomal_S4"/>
    <property type="match status" value="1"/>
</dbReference>
<keyword evidence="3 7" id="KW-0694">RNA-binding</keyword>
<gene>
    <name evidence="7 11" type="primary">rpsD</name>
    <name evidence="11" type="ORF">H8S57_07965</name>
</gene>
<feature type="domain" description="RNA-binding S4" evidence="9">
    <location>
        <begin position="92"/>
        <end position="156"/>
    </location>
</feature>
<name>A0A8J6JG55_9FIRM</name>
<dbReference type="Gene3D" id="3.10.290.10">
    <property type="entry name" value="RNA-binding S4 domain"/>
    <property type="match status" value="1"/>
</dbReference>
<dbReference type="PANTHER" id="PTHR11831">
    <property type="entry name" value="30S 40S RIBOSOMAL PROTEIN"/>
    <property type="match status" value="1"/>
</dbReference>
<evidence type="ECO:0000259" key="10">
    <source>
        <dbReference type="SMART" id="SM01390"/>
    </source>
</evidence>
<dbReference type="EMBL" id="JACOPP010000008">
    <property type="protein sequence ID" value="MBC5733665.1"/>
    <property type="molecule type" value="Genomic_DNA"/>
</dbReference>
<evidence type="ECO:0000313" key="11">
    <source>
        <dbReference type="EMBL" id="MBC5733665.1"/>
    </source>
</evidence>
<dbReference type="InterPro" id="IPR036986">
    <property type="entry name" value="S4_RNA-bd_sf"/>
</dbReference>
<dbReference type="GO" id="GO:0003735">
    <property type="term" value="F:structural constituent of ribosome"/>
    <property type="evidence" value="ECO:0007669"/>
    <property type="project" value="InterPro"/>
</dbReference>
<accession>A0A8J6JG55</accession>
<dbReference type="GO" id="GO:0019843">
    <property type="term" value="F:rRNA binding"/>
    <property type="evidence" value="ECO:0007669"/>
    <property type="project" value="UniProtKB-UniRule"/>
</dbReference>
<evidence type="ECO:0000256" key="2">
    <source>
        <dbReference type="ARBA" id="ARBA00022730"/>
    </source>
</evidence>
<dbReference type="InterPro" id="IPR005709">
    <property type="entry name" value="Ribosomal_uS4_bac-type"/>
</dbReference>
<evidence type="ECO:0000313" key="12">
    <source>
        <dbReference type="Proteomes" id="UP000661435"/>
    </source>
</evidence>
<dbReference type="InterPro" id="IPR002942">
    <property type="entry name" value="S4_RNA-bd"/>
</dbReference>
<evidence type="ECO:0000256" key="4">
    <source>
        <dbReference type="ARBA" id="ARBA00022980"/>
    </source>
</evidence>
<dbReference type="GO" id="GO:0015935">
    <property type="term" value="C:small ribosomal subunit"/>
    <property type="evidence" value="ECO:0007669"/>
    <property type="project" value="InterPro"/>
</dbReference>
<evidence type="ECO:0000259" key="9">
    <source>
        <dbReference type="SMART" id="SM00363"/>
    </source>
</evidence>
<evidence type="ECO:0000256" key="8">
    <source>
        <dbReference type="RuleBase" id="RU003699"/>
    </source>
</evidence>
<evidence type="ECO:0000256" key="1">
    <source>
        <dbReference type="ARBA" id="ARBA00007465"/>
    </source>
</evidence>
<dbReference type="PROSITE" id="PS50889">
    <property type="entry name" value="S4"/>
    <property type="match status" value="1"/>
</dbReference>
<organism evidence="11 12">
    <name type="scientific">Lawsonibacter hominis</name>
    <dbReference type="NCBI Taxonomy" id="2763053"/>
    <lineage>
        <taxon>Bacteria</taxon>
        <taxon>Bacillati</taxon>
        <taxon>Bacillota</taxon>
        <taxon>Clostridia</taxon>
        <taxon>Eubacteriales</taxon>
        <taxon>Oscillospiraceae</taxon>
        <taxon>Lawsonibacter</taxon>
    </lineage>
</organism>
<dbReference type="Proteomes" id="UP000661435">
    <property type="component" value="Unassembled WGS sequence"/>
</dbReference>
<reference evidence="11" key="1">
    <citation type="submission" date="2020-08" db="EMBL/GenBank/DDBJ databases">
        <title>Genome public.</title>
        <authorList>
            <person name="Liu C."/>
            <person name="Sun Q."/>
        </authorList>
    </citation>
    <scope>NUCLEOTIDE SEQUENCE</scope>
    <source>
        <strain evidence="11">NSJ-51</strain>
    </source>
</reference>
<dbReference type="GO" id="GO:0042274">
    <property type="term" value="P:ribosomal small subunit biogenesis"/>
    <property type="evidence" value="ECO:0007669"/>
    <property type="project" value="TreeGrafter"/>
</dbReference>
<evidence type="ECO:0000256" key="5">
    <source>
        <dbReference type="ARBA" id="ARBA00023274"/>
    </source>
</evidence>
<sequence>MAKNMQPIVKRCRALGISPAVLGYTENSKRESIRNPGAQRRGKKSEYAMQLAEKQKVKFVYGMLEKQFHAYYLKAARSSGNTGEELLSMLERRLDNVVFRLGFANTRREARQLVNHGHFTINGKRVDIPSYLVKPGEVIAVCEKSRSTNRFKMLNEGSAVHSTPKWIEKAGTFEGKIIAKPVRDDIDFDVAEHLIVELYSK</sequence>
<protein>
    <recommendedName>
        <fullName evidence="6 7">Small ribosomal subunit protein uS4</fullName>
    </recommendedName>
</protein>
<dbReference type="PANTHER" id="PTHR11831:SF4">
    <property type="entry name" value="SMALL RIBOSOMAL SUBUNIT PROTEIN US4M"/>
    <property type="match status" value="1"/>
</dbReference>
<keyword evidence="12" id="KW-1185">Reference proteome</keyword>
<evidence type="ECO:0000256" key="6">
    <source>
        <dbReference type="ARBA" id="ARBA00035254"/>
    </source>
</evidence>
<dbReference type="NCBIfam" id="NF003717">
    <property type="entry name" value="PRK05327.1"/>
    <property type="match status" value="1"/>
</dbReference>
<keyword evidence="2 7" id="KW-0699">rRNA-binding</keyword>
<dbReference type="FunFam" id="3.10.290.10:FF:000001">
    <property type="entry name" value="30S ribosomal protein S4"/>
    <property type="match status" value="1"/>
</dbReference>
<dbReference type="CDD" id="cd00165">
    <property type="entry name" value="S4"/>
    <property type="match status" value="1"/>
</dbReference>
<keyword evidence="5 7" id="KW-0687">Ribonucleoprotein</keyword>
<keyword evidence="4 7" id="KW-0689">Ribosomal protein</keyword>
<evidence type="ECO:0000256" key="7">
    <source>
        <dbReference type="HAMAP-Rule" id="MF_01306"/>
    </source>
</evidence>
<dbReference type="HAMAP" id="MF_01306_B">
    <property type="entry name" value="Ribosomal_uS4_B"/>
    <property type="match status" value="1"/>
</dbReference>
<evidence type="ECO:0000256" key="3">
    <source>
        <dbReference type="ARBA" id="ARBA00022884"/>
    </source>
</evidence>
<dbReference type="SMART" id="SM00363">
    <property type="entry name" value="S4"/>
    <property type="match status" value="1"/>
</dbReference>
<dbReference type="SUPFAM" id="SSF55174">
    <property type="entry name" value="Alpha-L RNA-binding motif"/>
    <property type="match status" value="1"/>
</dbReference>
<feature type="domain" description="Small ribosomal subunit protein uS4 N-terminal" evidence="10">
    <location>
        <begin position="3"/>
        <end position="91"/>
    </location>
</feature>
<comment type="caution">
    <text evidence="11">The sequence shown here is derived from an EMBL/GenBank/DDBJ whole genome shotgun (WGS) entry which is preliminary data.</text>
</comment>
<dbReference type="RefSeq" id="WP_186907549.1">
    <property type="nucleotide sequence ID" value="NZ_JACOPP010000008.1"/>
</dbReference>
<dbReference type="InterPro" id="IPR022801">
    <property type="entry name" value="Ribosomal_uS4"/>
</dbReference>
<dbReference type="PROSITE" id="PS00632">
    <property type="entry name" value="RIBOSOMAL_S4"/>
    <property type="match status" value="1"/>
</dbReference>